<dbReference type="RefSeq" id="WP_058037343.1">
    <property type="nucleotide sequence ID" value="NZ_CP096567.1"/>
</dbReference>
<reference evidence="3" key="1">
    <citation type="journal article" date="2022" name="Environ. Microbiol.">
        <title>Functional analysis, diversity, and distribution of carbendazim hydrolases MheI and CbmA, responsible for the initial step in carbendazim degradation.</title>
        <authorList>
            <person name="Zhang M."/>
            <person name="Bai X."/>
            <person name="Li Q."/>
            <person name="Zhang L."/>
            <person name="Zhu Q."/>
            <person name="Gao S."/>
            <person name="Ke Z."/>
            <person name="Jiang M."/>
            <person name="Hu J."/>
            <person name="Qiu J."/>
            <person name="Hong Q."/>
        </authorList>
    </citation>
    <scope>NUCLEOTIDE SEQUENCE [LARGE SCALE GENOMIC DNA]</scope>
    <source>
        <strain evidence="3">djl-6</strain>
    </source>
</reference>
<dbReference type="GO" id="GO:0008610">
    <property type="term" value="P:lipid biosynthetic process"/>
    <property type="evidence" value="ECO:0007669"/>
    <property type="project" value="UniProtKB-ARBA"/>
</dbReference>
<dbReference type="SUPFAM" id="SSF52777">
    <property type="entry name" value="CoA-dependent acyltransferases"/>
    <property type="match status" value="1"/>
</dbReference>
<dbReference type="InterPro" id="IPR023213">
    <property type="entry name" value="CAT-like_dom_sf"/>
</dbReference>
<dbReference type="Proteomes" id="UP000831484">
    <property type="component" value="Plasmid pdjl-6-4"/>
</dbReference>
<evidence type="ECO:0000313" key="2">
    <source>
        <dbReference type="EMBL" id="UPU46620.1"/>
    </source>
</evidence>
<keyword evidence="3" id="KW-1185">Reference proteome</keyword>
<keyword evidence="2" id="KW-0614">Plasmid</keyword>
<sequence length="167" mass="18815">MTSLTAAQRSLYFAQTLDPTTPYVIAQYAELTGELDADRLESATVIAHREFGIAGLHLRVTDGVPELHDDVNIAVVGERLDFRRFDNPVGAATSWMQHEWSTATLSSDQPLTIAKLLRVGPDRWFWYYRAHHIALDGYTSVYDSLSRDHRDGQTQTHLRLAGPMMTV</sequence>
<dbReference type="AlphaFoldDB" id="A0AB38RML6"/>
<evidence type="ECO:0000313" key="3">
    <source>
        <dbReference type="Proteomes" id="UP000831484"/>
    </source>
</evidence>
<organism evidence="2 3">
    <name type="scientific">Rhodococcus qingshengii JCM 15477</name>
    <dbReference type="NCBI Taxonomy" id="1303681"/>
    <lineage>
        <taxon>Bacteria</taxon>
        <taxon>Bacillati</taxon>
        <taxon>Actinomycetota</taxon>
        <taxon>Actinomycetes</taxon>
        <taxon>Mycobacteriales</taxon>
        <taxon>Nocardiaceae</taxon>
        <taxon>Rhodococcus</taxon>
        <taxon>Rhodococcus erythropolis group</taxon>
    </lineage>
</organism>
<dbReference type="InterPro" id="IPR001242">
    <property type="entry name" value="Condensation_dom"/>
</dbReference>
<accession>A0AB38RML6</accession>
<geneLocation type="plasmid" evidence="2 3">
    <name>pdjl-6-4</name>
</geneLocation>
<proteinExistence type="predicted"/>
<evidence type="ECO:0000259" key="1">
    <source>
        <dbReference type="Pfam" id="PF00668"/>
    </source>
</evidence>
<dbReference type="Pfam" id="PF00668">
    <property type="entry name" value="Condensation"/>
    <property type="match status" value="1"/>
</dbReference>
<dbReference type="Gene3D" id="3.30.559.10">
    <property type="entry name" value="Chloramphenicol acetyltransferase-like domain"/>
    <property type="match status" value="1"/>
</dbReference>
<gene>
    <name evidence="2" type="ORF">M0639_33445</name>
</gene>
<feature type="domain" description="Condensation" evidence="1">
    <location>
        <begin position="3"/>
        <end position="138"/>
    </location>
</feature>
<name>A0AB38RML6_RHOSG</name>
<dbReference type="GO" id="GO:0003824">
    <property type="term" value="F:catalytic activity"/>
    <property type="evidence" value="ECO:0007669"/>
    <property type="project" value="InterPro"/>
</dbReference>
<protein>
    <submittedName>
        <fullName evidence="2">Condensation domain-containing protein</fullName>
    </submittedName>
</protein>
<dbReference type="EMBL" id="CP096567">
    <property type="protein sequence ID" value="UPU46620.1"/>
    <property type="molecule type" value="Genomic_DNA"/>
</dbReference>